<protein>
    <submittedName>
        <fullName evidence="2">Uncharacterized protein</fullName>
    </submittedName>
</protein>
<feature type="compositionally biased region" description="Low complexity" evidence="1">
    <location>
        <begin position="155"/>
        <end position="170"/>
    </location>
</feature>
<sequence>MSSAGTGQGSASYKTTVTSNARVTMTFASFGMYDTAQPTDPRSPEDLCMNKENIPLILDEANYPGSSDRTDFAEPLTNTIEASEQTKPKDSALQFEGRLAQKILARPPSLNGSPTVPSIAPKSINLTPIGQSDSDTEDTSNESVSDAGASVHTYAASDSSISVASSITTSTEDETGEPILKPLTVPPWHLRSRRANVASANIESHPPYTALDGPMRFPF</sequence>
<evidence type="ECO:0000256" key="1">
    <source>
        <dbReference type="SAM" id="MobiDB-lite"/>
    </source>
</evidence>
<organism evidence="2 3">
    <name type="scientific">Lentinula raphanica</name>
    <dbReference type="NCBI Taxonomy" id="153919"/>
    <lineage>
        <taxon>Eukaryota</taxon>
        <taxon>Fungi</taxon>
        <taxon>Dikarya</taxon>
        <taxon>Basidiomycota</taxon>
        <taxon>Agaricomycotina</taxon>
        <taxon>Agaricomycetes</taxon>
        <taxon>Agaricomycetidae</taxon>
        <taxon>Agaricales</taxon>
        <taxon>Marasmiineae</taxon>
        <taxon>Omphalotaceae</taxon>
        <taxon>Lentinula</taxon>
    </lineage>
</organism>
<accession>A0AA38NYI5</accession>
<feature type="region of interest" description="Disordered" evidence="1">
    <location>
        <begin position="106"/>
        <end position="184"/>
    </location>
</feature>
<gene>
    <name evidence="2" type="ORF">F5878DRAFT_646315</name>
</gene>
<evidence type="ECO:0000313" key="3">
    <source>
        <dbReference type="Proteomes" id="UP001163846"/>
    </source>
</evidence>
<dbReference type="EMBL" id="MU806797">
    <property type="protein sequence ID" value="KAJ3833000.1"/>
    <property type="molecule type" value="Genomic_DNA"/>
</dbReference>
<name>A0AA38NYI5_9AGAR</name>
<dbReference type="Proteomes" id="UP001163846">
    <property type="component" value="Unassembled WGS sequence"/>
</dbReference>
<evidence type="ECO:0000313" key="2">
    <source>
        <dbReference type="EMBL" id="KAJ3833000.1"/>
    </source>
</evidence>
<dbReference type="AlphaFoldDB" id="A0AA38NYI5"/>
<keyword evidence="3" id="KW-1185">Reference proteome</keyword>
<comment type="caution">
    <text evidence="2">The sequence shown here is derived from an EMBL/GenBank/DDBJ whole genome shotgun (WGS) entry which is preliminary data.</text>
</comment>
<reference evidence="2" key="1">
    <citation type="submission" date="2022-08" db="EMBL/GenBank/DDBJ databases">
        <authorList>
            <consortium name="DOE Joint Genome Institute"/>
            <person name="Min B."/>
            <person name="Riley R."/>
            <person name="Sierra-Patev S."/>
            <person name="Naranjo-Ortiz M."/>
            <person name="Looney B."/>
            <person name="Konkel Z."/>
            <person name="Slot J.C."/>
            <person name="Sakamoto Y."/>
            <person name="Steenwyk J.L."/>
            <person name="Rokas A."/>
            <person name="Carro J."/>
            <person name="Camarero S."/>
            <person name="Ferreira P."/>
            <person name="Molpeceres G."/>
            <person name="Ruiz-Duenas F.J."/>
            <person name="Serrano A."/>
            <person name="Henrissat B."/>
            <person name="Drula E."/>
            <person name="Hughes K.W."/>
            <person name="Mata J.L."/>
            <person name="Ishikawa N.K."/>
            <person name="Vargas-Isla R."/>
            <person name="Ushijima S."/>
            <person name="Smith C.A."/>
            <person name="Ahrendt S."/>
            <person name="Andreopoulos W."/>
            <person name="He G."/>
            <person name="Labutti K."/>
            <person name="Lipzen A."/>
            <person name="Ng V."/>
            <person name="Sandor L."/>
            <person name="Barry K."/>
            <person name="Martinez A.T."/>
            <person name="Xiao Y."/>
            <person name="Gibbons J.G."/>
            <person name="Terashima K."/>
            <person name="Hibbett D.S."/>
            <person name="Grigoriev I.V."/>
        </authorList>
    </citation>
    <scope>NUCLEOTIDE SEQUENCE</scope>
    <source>
        <strain evidence="2">TFB9207</strain>
    </source>
</reference>
<proteinExistence type="predicted"/>